<evidence type="ECO:0000313" key="5">
    <source>
        <dbReference type="EMBL" id="HJB40494.1"/>
    </source>
</evidence>
<dbReference type="PROSITE" id="PS00149">
    <property type="entry name" value="SULFATASE_2"/>
    <property type="match status" value="1"/>
</dbReference>
<dbReference type="EMBL" id="DWYA01000077">
    <property type="protein sequence ID" value="HJB40494.1"/>
    <property type="molecule type" value="Genomic_DNA"/>
</dbReference>
<sequence length="483" mass="55804">MNKRPNILLLMVDEMRGDCTGYAGHPDVKTPYLDSLASQGIVFPNAYSSCPTCVPARAILHTGLSQRHTGKVGYQDRVDWNYGCTMAGELAKAGYYTECVGKMHVHPLRNYLGFHHVELHDGYLHEYRYPNVPYSENQLVADDYFYWLKNEKGIECDVTDTGMDCNGWTARPWPYEEKYHPTNWVASRTIDFLRRRDPRQPFFLMASFVRPHAPYDAPQHYFDLYENKNLRPPVRGDWNNEALLQEKGRIFNSCTGPSDPELIRQQQVGYYACITHIDHQIGRMIQALIEHQLMDDTVILFTSDHGEMLSDHGFCRKSLPYRGSAHIPMFLSGSEKYLGKVGVTDDSLVELRDVMPTLLDLAGAPIPKHLDGESMLRGVKRTYLHGEHAFFFHNYSSQFIVTKHDKFIWFNQRAEYQYFDLDKDPYETHNAINDPQYAERIEELRRLLAKELKDSEEGYSDGEHLIEGRTPQNCLSNVELPNC</sequence>
<dbReference type="AlphaFoldDB" id="A0A9D2M455"/>
<dbReference type="GO" id="GO:0004065">
    <property type="term" value="F:arylsulfatase activity"/>
    <property type="evidence" value="ECO:0007669"/>
    <property type="project" value="UniProtKB-EC"/>
</dbReference>
<dbReference type="CDD" id="cd16022">
    <property type="entry name" value="sulfatase_like"/>
    <property type="match status" value="1"/>
</dbReference>
<keyword evidence="2" id="KW-0479">Metal-binding</keyword>
<dbReference type="GO" id="GO:0046872">
    <property type="term" value="F:metal ion binding"/>
    <property type="evidence" value="ECO:0007669"/>
    <property type="project" value="UniProtKB-KW"/>
</dbReference>
<dbReference type="Pfam" id="PF00884">
    <property type="entry name" value="Sulfatase"/>
    <property type="match status" value="1"/>
</dbReference>
<name>A0A9D2M455_9FIRM</name>
<dbReference type="GO" id="GO:0005737">
    <property type="term" value="C:cytoplasm"/>
    <property type="evidence" value="ECO:0007669"/>
    <property type="project" value="TreeGrafter"/>
</dbReference>
<dbReference type="NCBIfam" id="NF010322">
    <property type="entry name" value="PRK13759.1"/>
    <property type="match status" value="1"/>
</dbReference>
<gene>
    <name evidence="5" type="ORF">H9943_08885</name>
</gene>
<dbReference type="Proteomes" id="UP000824209">
    <property type="component" value="Unassembled WGS sequence"/>
</dbReference>
<evidence type="ECO:0000256" key="1">
    <source>
        <dbReference type="ARBA" id="ARBA00008779"/>
    </source>
</evidence>
<comment type="caution">
    <text evidence="5">The sequence shown here is derived from an EMBL/GenBank/DDBJ whole genome shotgun (WGS) entry which is preliminary data.</text>
</comment>
<dbReference type="Gene3D" id="3.40.720.10">
    <property type="entry name" value="Alkaline Phosphatase, subunit A"/>
    <property type="match status" value="1"/>
</dbReference>
<dbReference type="PANTHER" id="PTHR45953:SF1">
    <property type="entry name" value="IDURONATE 2-SULFATASE"/>
    <property type="match status" value="1"/>
</dbReference>
<reference evidence="5" key="1">
    <citation type="journal article" date="2021" name="PeerJ">
        <title>Extensive microbial diversity within the chicken gut microbiome revealed by metagenomics and culture.</title>
        <authorList>
            <person name="Gilroy R."/>
            <person name="Ravi A."/>
            <person name="Getino M."/>
            <person name="Pursley I."/>
            <person name="Horton D.L."/>
            <person name="Alikhan N.F."/>
            <person name="Baker D."/>
            <person name="Gharbi K."/>
            <person name="Hall N."/>
            <person name="Watson M."/>
            <person name="Adriaenssens E.M."/>
            <person name="Foster-Nyarko E."/>
            <person name="Jarju S."/>
            <person name="Secka A."/>
            <person name="Antonio M."/>
            <person name="Oren A."/>
            <person name="Chaudhuri R.R."/>
            <person name="La Ragione R."/>
            <person name="Hildebrand F."/>
            <person name="Pallen M.J."/>
        </authorList>
    </citation>
    <scope>NUCLEOTIDE SEQUENCE</scope>
    <source>
        <strain evidence="5">ChiBcec8-14828</strain>
    </source>
</reference>
<dbReference type="EC" id="3.1.6.1" evidence="5"/>
<dbReference type="SUPFAM" id="SSF53649">
    <property type="entry name" value="Alkaline phosphatase-like"/>
    <property type="match status" value="1"/>
</dbReference>
<reference evidence="5" key="2">
    <citation type="submission" date="2021-04" db="EMBL/GenBank/DDBJ databases">
        <authorList>
            <person name="Gilroy R."/>
        </authorList>
    </citation>
    <scope>NUCLEOTIDE SEQUENCE</scope>
    <source>
        <strain evidence="5">ChiBcec8-14828</strain>
    </source>
</reference>
<proteinExistence type="inferred from homology"/>
<dbReference type="InterPro" id="IPR000917">
    <property type="entry name" value="Sulfatase_N"/>
</dbReference>
<feature type="domain" description="Sulfatase N-terminal" evidence="4">
    <location>
        <begin position="5"/>
        <end position="364"/>
    </location>
</feature>
<comment type="similarity">
    <text evidence="1">Belongs to the sulfatase family.</text>
</comment>
<dbReference type="PANTHER" id="PTHR45953">
    <property type="entry name" value="IDURONATE 2-SULFATASE"/>
    <property type="match status" value="1"/>
</dbReference>
<evidence type="ECO:0000313" key="6">
    <source>
        <dbReference type="Proteomes" id="UP000824209"/>
    </source>
</evidence>
<dbReference type="InterPro" id="IPR024607">
    <property type="entry name" value="Sulfatase_CS"/>
</dbReference>
<evidence type="ECO:0000259" key="4">
    <source>
        <dbReference type="Pfam" id="PF00884"/>
    </source>
</evidence>
<keyword evidence="3 5" id="KW-0378">Hydrolase</keyword>
<evidence type="ECO:0000256" key="2">
    <source>
        <dbReference type="ARBA" id="ARBA00022723"/>
    </source>
</evidence>
<dbReference type="InterPro" id="IPR017850">
    <property type="entry name" value="Alkaline_phosphatase_core_sf"/>
</dbReference>
<organism evidence="5 6">
    <name type="scientific">Candidatus Ruthenibacterium avium</name>
    <dbReference type="NCBI Taxonomy" id="2838751"/>
    <lineage>
        <taxon>Bacteria</taxon>
        <taxon>Bacillati</taxon>
        <taxon>Bacillota</taxon>
        <taxon>Clostridia</taxon>
        <taxon>Eubacteriales</taxon>
        <taxon>Oscillospiraceae</taxon>
        <taxon>Ruthenibacterium</taxon>
    </lineage>
</organism>
<accession>A0A9D2M455</accession>
<evidence type="ECO:0000256" key="3">
    <source>
        <dbReference type="ARBA" id="ARBA00022801"/>
    </source>
</evidence>
<protein>
    <submittedName>
        <fullName evidence="5">Arylsulfatase</fullName>
        <ecNumber evidence="5">3.1.6.1</ecNumber>
    </submittedName>
</protein>